<accession>A0A9P6GMQ4</accession>
<dbReference type="EMBL" id="WJXW01000003">
    <property type="protein sequence ID" value="KAF9738243.1"/>
    <property type="molecule type" value="Genomic_DNA"/>
</dbReference>
<keyword evidence="3" id="KW-1185">Reference proteome</keyword>
<feature type="region of interest" description="Disordered" evidence="1">
    <location>
        <begin position="57"/>
        <end position="86"/>
    </location>
</feature>
<gene>
    <name evidence="2" type="ORF">PMIN01_03526</name>
</gene>
<proteinExistence type="predicted"/>
<evidence type="ECO:0000313" key="2">
    <source>
        <dbReference type="EMBL" id="KAF9738243.1"/>
    </source>
</evidence>
<dbReference type="Proteomes" id="UP000756921">
    <property type="component" value="Unassembled WGS sequence"/>
</dbReference>
<sequence>MDDRSGRTTADPDEASRFEYFPPYNIALISERKHTSRYIQDEATMKDIDLVSIDLDDEGLSPGTSRAGSRGVQGTLAENPAKDVNY</sequence>
<comment type="caution">
    <text evidence="2">The sequence shown here is derived from an EMBL/GenBank/DDBJ whole genome shotgun (WGS) entry which is preliminary data.</text>
</comment>
<reference evidence="2" key="1">
    <citation type="journal article" date="2020" name="Mol. Plant Microbe Interact.">
        <title>Genome Sequence of the Biocontrol Agent Coniothyrium minitans strain Conio (IMI 134523).</title>
        <authorList>
            <person name="Patel D."/>
            <person name="Shittu T.A."/>
            <person name="Baroncelli R."/>
            <person name="Muthumeenakshi S."/>
            <person name="Osborne T.H."/>
            <person name="Janganan T.K."/>
            <person name="Sreenivasaprasad S."/>
        </authorList>
    </citation>
    <scope>NUCLEOTIDE SEQUENCE</scope>
    <source>
        <strain evidence="2">Conio</strain>
    </source>
</reference>
<name>A0A9P6GMQ4_9PLEO</name>
<evidence type="ECO:0000313" key="3">
    <source>
        <dbReference type="Proteomes" id="UP000756921"/>
    </source>
</evidence>
<evidence type="ECO:0000256" key="1">
    <source>
        <dbReference type="SAM" id="MobiDB-lite"/>
    </source>
</evidence>
<protein>
    <submittedName>
        <fullName evidence="2">Uncharacterized protein</fullName>
    </submittedName>
</protein>
<dbReference type="AlphaFoldDB" id="A0A9P6GMQ4"/>
<organism evidence="2 3">
    <name type="scientific">Paraphaeosphaeria minitans</name>
    <dbReference type="NCBI Taxonomy" id="565426"/>
    <lineage>
        <taxon>Eukaryota</taxon>
        <taxon>Fungi</taxon>
        <taxon>Dikarya</taxon>
        <taxon>Ascomycota</taxon>
        <taxon>Pezizomycotina</taxon>
        <taxon>Dothideomycetes</taxon>
        <taxon>Pleosporomycetidae</taxon>
        <taxon>Pleosporales</taxon>
        <taxon>Massarineae</taxon>
        <taxon>Didymosphaeriaceae</taxon>
        <taxon>Paraphaeosphaeria</taxon>
    </lineage>
</organism>